<dbReference type="PROSITE" id="PS51125">
    <property type="entry name" value="NHL"/>
    <property type="match status" value="3"/>
</dbReference>
<feature type="domain" description="Zinc finger protein 750-like zinc finger" evidence="4">
    <location>
        <begin position="18"/>
        <end position="68"/>
    </location>
</feature>
<feature type="region of interest" description="Disordered" evidence="3">
    <location>
        <begin position="92"/>
        <end position="118"/>
    </location>
</feature>
<evidence type="ECO:0000256" key="3">
    <source>
        <dbReference type="SAM" id="MobiDB-lite"/>
    </source>
</evidence>
<feature type="repeat" description="NHL" evidence="2">
    <location>
        <begin position="700"/>
        <end position="728"/>
    </location>
</feature>
<feature type="repeat" description="NHL" evidence="2">
    <location>
        <begin position="871"/>
        <end position="899"/>
    </location>
</feature>
<feature type="repeat" description="NHL" evidence="2">
    <location>
        <begin position="827"/>
        <end position="860"/>
    </location>
</feature>
<dbReference type="PANTHER" id="PTHR14678:SF2">
    <property type="entry name" value="PROLINE-RICH PROTEIN 35"/>
    <property type="match status" value="1"/>
</dbReference>
<keyword evidence="1" id="KW-0677">Repeat</keyword>
<keyword evidence="6" id="KW-1185">Reference proteome</keyword>
<evidence type="ECO:0000313" key="6">
    <source>
        <dbReference type="Proteomes" id="UP000054308"/>
    </source>
</evidence>
<evidence type="ECO:0000259" key="4">
    <source>
        <dbReference type="Pfam" id="PF15269"/>
    </source>
</evidence>
<dbReference type="InterPro" id="IPR039064">
    <property type="entry name" value="ZNF750_Znf"/>
</dbReference>
<feature type="region of interest" description="Disordered" evidence="3">
    <location>
        <begin position="492"/>
        <end position="513"/>
    </location>
</feature>
<feature type="non-terminal residue" evidence="5">
    <location>
        <position position="899"/>
    </location>
</feature>
<dbReference type="SUPFAM" id="SSF101898">
    <property type="entry name" value="NHL repeat"/>
    <property type="match status" value="1"/>
</dbReference>
<accession>A0A091IH82</accession>
<dbReference type="InterPro" id="IPR039363">
    <property type="entry name" value="ZNF750"/>
</dbReference>
<dbReference type="Proteomes" id="UP000054308">
    <property type="component" value="Unassembled WGS sequence"/>
</dbReference>
<evidence type="ECO:0000256" key="2">
    <source>
        <dbReference type="PROSITE-ProRule" id="PRU00504"/>
    </source>
</evidence>
<proteinExistence type="predicted"/>
<protein>
    <submittedName>
        <fullName evidence="5">Uncharacterized protein C16orf11</fullName>
    </submittedName>
</protein>
<reference evidence="5 6" key="1">
    <citation type="submission" date="2014-04" db="EMBL/GenBank/DDBJ databases">
        <title>Genome evolution of avian class.</title>
        <authorList>
            <person name="Zhang G."/>
            <person name="Li C."/>
        </authorList>
    </citation>
    <scope>NUCLEOTIDE SEQUENCE [LARGE SCALE GENOMIC DNA]</scope>
    <source>
        <strain evidence="5">BGI_N300</strain>
    </source>
</reference>
<dbReference type="InterPro" id="IPR001258">
    <property type="entry name" value="NHL_repeat"/>
</dbReference>
<evidence type="ECO:0000256" key="1">
    <source>
        <dbReference type="ARBA" id="ARBA00022737"/>
    </source>
</evidence>
<dbReference type="EMBL" id="KL218765">
    <property type="protein sequence ID" value="KFP07949.1"/>
    <property type="molecule type" value="Genomic_DNA"/>
</dbReference>
<dbReference type="InterPro" id="IPR011042">
    <property type="entry name" value="6-blade_b-propeller_TolB-like"/>
</dbReference>
<dbReference type="PANTHER" id="PTHR14678">
    <property type="entry name" value="PROLINE-RICH PROTEIN 35-RELATED"/>
    <property type="match status" value="1"/>
</dbReference>
<name>A0A091IH82_CALAN</name>
<dbReference type="STRING" id="9244.A0A091IH82"/>
<feature type="compositionally biased region" description="Pro residues" evidence="3">
    <location>
        <begin position="496"/>
        <end position="506"/>
    </location>
</feature>
<sequence length="899" mass="98082">MSKDDVGCKLTSVYKHKERKPKKPHYIPRPWGKPYNYKCFQCPFTCMEKSHLYNHMKYSLCKNSLSLLIESDWPYKKGNLLHPELRLLQASGSSRLRGRRDEQESCDPTATPGGSEVEPDFIITDVFSLKNHVMKSREMASPDLDAKPKQCKVPKKCLASSGILMEQWKLVANGQRRSTPEVPPPCSDSNIIPCYPPPAYSDYHEPQGLNLSLLGINYPLNPSLFSYLSPTMTNSAAAHPHLAQLPFLASTAQLMHPHTPHFQSLQSPERSSSSFLPRFYYPLLFEHTFGSTESKMSSSKPEAQHLVGSVMPTPPQAKPPSELNKAGLLKVPVLKTGFPWSKGAREESASELSHPAMLGQEEEEKWLLMPGKLSYQGSGSRASPGHNPKALDHWHTEVLPGCPEEPERSNDTEVLPSVGADLDPFCKQSRSQETSATMPDSEATTMLIGDLSKTLEDVWLLLSPHTESSFPPSVPMQTQCMSLTKSPVLQSTAPVSPCPLPSPNPPNDGTRGSKMDVPRLGSEFLGLPPAVVGIKCSPQLEETFPLPSTLPAQEMMGSPVITQDLQQPWINTPSSLSPSCSDLCSRPFPSSIPFSGHAPAPQCPSGHGGPKLTPGKAKNLCGDLDNIKNLLHYCQDDLVQRIPNPTGNRYGGVSGIHCSLDGSIYVTAESAPWVHVLNSRGQTLQSLPCQQTKKESSTFLPEDVTLTRRGLVAVADMMNGAIWVFNPHSTLPKGEWIKIRKVGSPRGIGVDSTGKILVADYAQGQVHSFALDHAFRILNIHSVSDLQGPRYVSPAPNGGFVVSEECGDVKVFMSSRKLLCSLSSKYGHQFGNPAGVCVDVDGSILVADEQRRTVHLFPENGAPICLVSTGLRRPTGVACSSFGHLFVADTGENCVKVFK</sequence>
<dbReference type="AlphaFoldDB" id="A0A091IH82"/>
<evidence type="ECO:0000313" key="5">
    <source>
        <dbReference type="EMBL" id="KFP07949.1"/>
    </source>
</evidence>
<gene>
    <name evidence="5" type="ORF">N300_06857</name>
</gene>
<organism evidence="5 6">
    <name type="scientific">Calypte anna</name>
    <name type="common">Anna's hummingbird</name>
    <name type="synonym">Archilochus anna</name>
    <dbReference type="NCBI Taxonomy" id="9244"/>
    <lineage>
        <taxon>Eukaryota</taxon>
        <taxon>Metazoa</taxon>
        <taxon>Chordata</taxon>
        <taxon>Craniata</taxon>
        <taxon>Vertebrata</taxon>
        <taxon>Euteleostomi</taxon>
        <taxon>Archelosauria</taxon>
        <taxon>Archosauria</taxon>
        <taxon>Dinosauria</taxon>
        <taxon>Saurischia</taxon>
        <taxon>Theropoda</taxon>
        <taxon>Coelurosauria</taxon>
        <taxon>Aves</taxon>
        <taxon>Neognathae</taxon>
        <taxon>Neoaves</taxon>
        <taxon>Strisores</taxon>
        <taxon>Apodiformes</taxon>
        <taxon>Trochilidae</taxon>
        <taxon>Calypte</taxon>
    </lineage>
</organism>
<dbReference type="Gene3D" id="2.120.10.30">
    <property type="entry name" value="TolB, C-terminal domain"/>
    <property type="match status" value="2"/>
</dbReference>
<dbReference type="Pfam" id="PF15269">
    <property type="entry name" value="zf-C2H2_7"/>
    <property type="match status" value="1"/>
</dbReference>